<dbReference type="Pfam" id="PF05705">
    <property type="entry name" value="DUF829"/>
    <property type="match status" value="1"/>
</dbReference>
<reference evidence="1" key="1">
    <citation type="submission" date="2021-01" db="EMBL/GenBank/DDBJ databases">
        <authorList>
            <person name="Corre E."/>
            <person name="Pelletier E."/>
            <person name="Niang G."/>
            <person name="Scheremetjew M."/>
            <person name="Finn R."/>
            <person name="Kale V."/>
            <person name="Holt S."/>
            <person name="Cochrane G."/>
            <person name="Meng A."/>
            <person name="Brown T."/>
            <person name="Cohen L."/>
        </authorList>
    </citation>
    <scope>NUCLEOTIDE SEQUENCE</scope>
    <source>
        <strain evidence="1">CCMP 769</strain>
    </source>
</reference>
<dbReference type="InterPro" id="IPR008547">
    <property type="entry name" value="DUF829_TMEM53"/>
</dbReference>
<gene>
    <name evidence="1" type="ORF">RMAR00112_LOCUS13222</name>
</gene>
<dbReference type="PANTHER" id="PTHR20908">
    <property type="entry name" value="LD15586P"/>
    <property type="match status" value="1"/>
</dbReference>
<evidence type="ECO:0008006" key="2">
    <source>
        <dbReference type="Google" id="ProtNLM"/>
    </source>
</evidence>
<sequence>MDRPAFIGNLGKGFGIGGGRGGGGGRCGRNSSNRWGEFEHFSKALIPSVVASGRPSFDGYIGEDVAVERTAFVTQYNSPAFVNNSGRPVVVILSWMGANRKNIAKYTEFYRERGCDVYFFLNNVGHAIIPIESRRQAHRVIETLSSIPQNRPVFVHAFSIGTGVYGYAVDMMRNKEEQFKHVAGVIYDSGPAMIFPSDVAKGLHLVCPSVSKKIWRVVANAVFTVTQARKNFRVAEDALAESQLAHAPQLYVYSKDDTIINEVQSSIGHFIEQNRRRGIECFSKVFEKSKHVMHLRYHPDEYMENLGRFLQNCLERHDRSLIAGEQSARAAAH</sequence>
<protein>
    <recommendedName>
        <fullName evidence="2">Transmembrane protein 53</fullName>
    </recommendedName>
</protein>
<dbReference type="PANTHER" id="PTHR20908:SF1">
    <property type="entry name" value="LD15586P"/>
    <property type="match status" value="1"/>
</dbReference>
<organism evidence="1">
    <name type="scientific">Rhodosorus marinus</name>
    <dbReference type="NCBI Taxonomy" id="101924"/>
    <lineage>
        <taxon>Eukaryota</taxon>
        <taxon>Rhodophyta</taxon>
        <taxon>Stylonematophyceae</taxon>
        <taxon>Stylonematales</taxon>
        <taxon>Stylonemataceae</taxon>
        <taxon>Rhodosorus</taxon>
    </lineage>
</organism>
<dbReference type="EMBL" id="HBHW01017034">
    <property type="protein sequence ID" value="CAE0045247.1"/>
    <property type="molecule type" value="Transcribed_RNA"/>
</dbReference>
<dbReference type="InterPro" id="IPR029058">
    <property type="entry name" value="AB_hydrolase_fold"/>
</dbReference>
<evidence type="ECO:0000313" key="1">
    <source>
        <dbReference type="EMBL" id="CAE0045247.1"/>
    </source>
</evidence>
<accession>A0A7S2ZNH6</accession>
<dbReference type="GO" id="GO:0017171">
    <property type="term" value="F:serine hydrolase activity"/>
    <property type="evidence" value="ECO:0007669"/>
    <property type="project" value="TreeGrafter"/>
</dbReference>
<dbReference type="Gene3D" id="3.40.50.1820">
    <property type="entry name" value="alpha/beta hydrolase"/>
    <property type="match status" value="1"/>
</dbReference>
<dbReference type="SUPFAM" id="SSF53474">
    <property type="entry name" value="alpha/beta-Hydrolases"/>
    <property type="match status" value="1"/>
</dbReference>
<proteinExistence type="predicted"/>
<dbReference type="AlphaFoldDB" id="A0A7S2ZNH6"/>
<name>A0A7S2ZNH6_9RHOD</name>